<keyword evidence="3 7" id="KW-0812">Transmembrane</keyword>
<proteinExistence type="predicted"/>
<dbReference type="Pfam" id="PF03924">
    <property type="entry name" value="CHASE"/>
    <property type="match status" value="1"/>
</dbReference>
<dbReference type="EC" id="2.7.7.65" evidence="2"/>
<evidence type="ECO:0000259" key="9">
    <source>
        <dbReference type="PROSITE" id="PS50887"/>
    </source>
</evidence>
<protein>
    <recommendedName>
        <fullName evidence="2">diguanylate cyclase</fullName>
        <ecNumber evidence="2">2.7.7.65</ecNumber>
    </recommendedName>
</protein>
<evidence type="ECO:0000256" key="1">
    <source>
        <dbReference type="ARBA" id="ARBA00004370"/>
    </source>
</evidence>
<evidence type="ECO:0000256" key="4">
    <source>
        <dbReference type="ARBA" id="ARBA00022989"/>
    </source>
</evidence>
<dbReference type="PANTHER" id="PTHR45138:SF9">
    <property type="entry name" value="DIGUANYLATE CYCLASE DGCM-RELATED"/>
    <property type="match status" value="1"/>
</dbReference>
<comment type="subcellular location">
    <subcellularLocation>
        <location evidence="1">Membrane</location>
    </subcellularLocation>
</comment>
<dbReference type="InterPro" id="IPR043128">
    <property type="entry name" value="Rev_trsase/Diguanyl_cyclase"/>
</dbReference>
<dbReference type="CDD" id="cd01949">
    <property type="entry name" value="GGDEF"/>
    <property type="match status" value="1"/>
</dbReference>
<dbReference type="PROSITE" id="PS50839">
    <property type="entry name" value="CHASE"/>
    <property type="match status" value="1"/>
</dbReference>
<organism evidence="10 11">
    <name type="scientific">Colwellia marinimaniae</name>
    <dbReference type="NCBI Taxonomy" id="1513592"/>
    <lineage>
        <taxon>Bacteria</taxon>
        <taxon>Pseudomonadati</taxon>
        <taxon>Pseudomonadota</taxon>
        <taxon>Gammaproteobacteria</taxon>
        <taxon>Alteromonadales</taxon>
        <taxon>Colwelliaceae</taxon>
        <taxon>Colwellia</taxon>
    </lineage>
</organism>
<evidence type="ECO:0000313" key="11">
    <source>
        <dbReference type="Proteomes" id="UP000197068"/>
    </source>
</evidence>
<dbReference type="PANTHER" id="PTHR45138">
    <property type="entry name" value="REGULATORY COMPONENTS OF SENSORY TRANSDUCTION SYSTEM"/>
    <property type="match status" value="1"/>
</dbReference>
<dbReference type="Gene3D" id="3.30.450.350">
    <property type="entry name" value="CHASE domain"/>
    <property type="match status" value="1"/>
</dbReference>
<evidence type="ECO:0000256" key="6">
    <source>
        <dbReference type="ARBA" id="ARBA00034247"/>
    </source>
</evidence>
<evidence type="ECO:0000256" key="7">
    <source>
        <dbReference type="SAM" id="Phobius"/>
    </source>
</evidence>
<gene>
    <name evidence="10" type="primary">wspR</name>
    <name evidence="10" type="ORF">MTCD1_02477</name>
</gene>
<feature type="domain" description="CHASE" evidence="8">
    <location>
        <begin position="72"/>
        <end position="242"/>
    </location>
</feature>
<dbReference type="InterPro" id="IPR050469">
    <property type="entry name" value="Diguanylate_Cyclase"/>
</dbReference>
<keyword evidence="5 7" id="KW-0472">Membrane</keyword>
<keyword evidence="11" id="KW-1185">Reference proteome</keyword>
<sequence length="535" mass="60462">MVLKTNNAVMQIFVMIVGILLSTLSGWFLFDVEKKAIISEFHKDIDERAASLSREIEINIEALYTLATLFSQASTPDFQAFTTQARKTLNRHNDIQALEWIPRVPHDQRQAYEAELRKSFPDFEFTERKAQGYMAVAQQRAEYFPVYYVEPLVGNEAAFGFDLASNATRRETLEKSRDSATARATASITLVQDNYKEKAFLAFLPIYKGQPSTLAKRKQNLQGFILGVYRIADIFVSSTLNDELLGLEIDLVDETDPNNIDLLYTHSSSTGFMVDRNIIYKKVLPEILGRKWSLIGSPTQSYISVRRSVLPLFVFGAGIIFTLFITAYIRSITKRANVVQRIVIEKTNELNEANKRLKKLSRIDGLTGIANRRFMDEFLDREWLRAIRQESSVSFLLIDIDFFKAYNDNYGHLAGDECLKKVGACLKQQVNRAVDMVARYGGEEFAFVLLDTHDVQLIAQRCLKSIEALNIKHEFSQVEAVITISIGYSTIVPQKGSDPSSLIAAADEALYKAKDRGRNNALASFTVNSPPTFSI</sequence>
<dbReference type="Proteomes" id="UP000197068">
    <property type="component" value="Unassembled WGS sequence"/>
</dbReference>
<dbReference type="RefSeq" id="WP_057179379.1">
    <property type="nucleotide sequence ID" value="NZ_BDQM01000020.1"/>
</dbReference>
<dbReference type="InterPro" id="IPR006189">
    <property type="entry name" value="CHASE_dom"/>
</dbReference>
<reference evidence="10 11" key="1">
    <citation type="submission" date="2017-06" db="EMBL/GenBank/DDBJ databases">
        <title>Whole Genome Sequences of Colwellia marinimaniae MTCD1.</title>
        <authorList>
            <person name="Kusumoto H."/>
            <person name="Inoue M."/>
            <person name="Tanikawa K."/>
            <person name="Maeji H."/>
            <person name="Cameron J.H."/>
            <person name="Bartlett D.H."/>
        </authorList>
    </citation>
    <scope>NUCLEOTIDE SEQUENCE [LARGE SCALE GENOMIC DNA]</scope>
    <source>
        <strain evidence="10 11">MTCD1</strain>
    </source>
</reference>
<dbReference type="NCBIfam" id="TIGR00254">
    <property type="entry name" value="GGDEF"/>
    <property type="match status" value="1"/>
</dbReference>
<dbReference type="EMBL" id="BDQM01000020">
    <property type="protein sequence ID" value="GAW96854.1"/>
    <property type="molecule type" value="Genomic_DNA"/>
</dbReference>
<dbReference type="InterPro" id="IPR042240">
    <property type="entry name" value="CHASE_sf"/>
</dbReference>
<dbReference type="SMART" id="SM01079">
    <property type="entry name" value="CHASE"/>
    <property type="match status" value="1"/>
</dbReference>
<dbReference type="InterPro" id="IPR029787">
    <property type="entry name" value="Nucleotide_cyclase"/>
</dbReference>
<name>A0ABQ0MX53_9GAMM</name>
<keyword evidence="4 7" id="KW-1133">Transmembrane helix</keyword>
<dbReference type="SUPFAM" id="SSF55073">
    <property type="entry name" value="Nucleotide cyclase"/>
    <property type="match status" value="1"/>
</dbReference>
<comment type="caution">
    <text evidence="10">The sequence shown here is derived from an EMBL/GenBank/DDBJ whole genome shotgun (WGS) entry which is preliminary data.</text>
</comment>
<dbReference type="Gene3D" id="3.30.70.270">
    <property type="match status" value="1"/>
</dbReference>
<evidence type="ECO:0000256" key="2">
    <source>
        <dbReference type="ARBA" id="ARBA00012528"/>
    </source>
</evidence>
<evidence type="ECO:0000256" key="3">
    <source>
        <dbReference type="ARBA" id="ARBA00022692"/>
    </source>
</evidence>
<feature type="transmembrane region" description="Helical" evidence="7">
    <location>
        <begin position="12"/>
        <end position="30"/>
    </location>
</feature>
<feature type="transmembrane region" description="Helical" evidence="7">
    <location>
        <begin position="309"/>
        <end position="329"/>
    </location>
</feature>
<evidence type="ECO:0000259" key="8">
    <source>
        <dbReference type="PROSITE" id="PS50839"/>
    </source>
</evidence>
<accession>A0ABQ0MX53</accession>
<feature type="domain" description="GGDEF" evidence="9">
    <location>
        <begin position="391"/>
        <end position="526"/>
    </location>
</feature>
<comment type="catalytic activity">
    <reaction evidence="6">
        <text>2 GTP = 3',3'-c-di-GMP + 2 diphosphate</text>
        <dbReference type="Rhea" id="RHEA:24898"/>
        <dbReference type="ChEBI" id="CHEBI:33019"/>
        <dbReference type="ChEBI" id="CHEBI:37565"/>
        <dbReference type="ChEBI" id="CHEBI:58805"/>
        <dbReference type="EC" id="2.7.7.65"/>
    </reaction>
</comment>
<dbReference type="PROSITE" id="PS50887">
    <property type="entry name" value="GGDEF"/>
    <property type="match status" value="1"/>
</dbReference>
<dbReference type="InterPro" id="IPR000160">
    <property type="entry name" value="GGDEF_dom"/>
</dbReference>
<dbReference type="SMART" id="SM00267">
    <property type="entry name" value="GGDEF"/>
    <property type="match status" value="1"/>
</dbReference>
<evidence type="ECO:0000313" key="10">
    <source>
        <dbReference type="EMBL" id="GAW96854.1"/>
    </source>
</evidence>
<dbReference type="Pfam" id="PF00990">
    <property type="entry name" value="GGDEF"/>
    <property type="match status" value="1"/>
</dbReference>
<evidence type="ECO:0000256" key="5">
    <source>
        <dbReference type="ARBA" id="ARBA00023136"/>
    </source>
</evidence>